<protein>
    <submittedName>
        <fullName evidence="1">Uncharacterized protein</fullName>
    </submittedName>
</protein>
<accession>A0ABP9U8H2</accession>
<name>A0ABP9U8H2_9MICO</name>
<dbReference type="RefSeq" id="WP_342038844.1">
    <property type="nucleotide sequence ID" value="NZ_BAABBK010000016.1"/>
</dbReference>
<dbReference type="EMBL" id="BAABNP010000015">
    <property type="protein sequence ID" value="GAA5341941.1"/>
    <property type="molecule type" value="Genomic_DNA"/>
</dbReference>
<gene>
    <name evidence="1" type="ORF">KACC15558_29820</name>
</gene>
<proteinExistence type="predicted"/>
<dbReference type="Proteomes" id="UP001498935">
    <property type="component" value="Unassembled WGS sequence"/>
</dbReference>
<organism evidence="1 2">
    <name type="scientific">Brevibacterium ammoniilyticum</name>
    <dbReference type="NCBI Taxonomy" id="1046555"/>
    <lineage>
        <taxon>Bacteria</taxon>
        <taxon>Bacillati</taxon>
        <taxon>Actinomycetota</taxon>
        <taxon>Actinomycetes</taxon>
        <taxon>Micrococcales</taxon>
        <taxon>Brevibacteriaceae</taxon>
        <taxon>Brevibacterium</taxon>
    </lineage>
</organism>
<evidence type="ECO:0000313" key="1">
    <source>
        <dbReference type="EMBL" id="GAA5341941.1"/>
    </source>
</evidence>
<comment type="caution">
    <text evidence="1">The sequence shown here is derived from an EMBL/GenBank/DDBJ whole genome shotgun (WGS) entry which is preliminary data.</text>
</comment>
<keyword evidence="2" id="KW-1185">Reference proteome</keyword>
<reference evidence="1 2" key="1">
    <citation type="submission" date="2024-02" db="EMBL/GenBank/DDBJ databases">
        <title>Characterization of antibiotic resistant novel bacterial strains and their environmental applications.</title>
        <authorList>
            <person name="Manzoor S."/>
            <person name="Abbas S."/>
            <person name="Arshad M."/>
            <person name="Li W.J."/>
            <person name="Ahmed I."/>
        </authorList>
    </citation>
    <scope>NUCLEOTIDE SEQUENCE [LARGE SCALE GENOMIC DNA]</scope>
    <source>
        <strain evidence="1 2">KACC 15558</strain>
    </source>
</reference>
<sequence length="126" mass="12779">MATKYSHERIEAMTEEVLAVADALGVPFLAPHPGRPGTGPAGVTTAGEDEAAAQDLVTALLEASAEWGTTTGCRAVGPFGTFLAGMVSGPECCGLAAVSDLVHALERDDHPAAVSSGPETLHRRAG</sequence>
<evidence type="ECO:0000313" key="2">
    <source>
        <dbReference type="Proteomes" id="UP001498935"/>
    </source>
</evidence>